<keyword evidence="3" id="KW-1185">Reference proteome</keyword>
<gene>
    <name evidence="2" type="ORF">K457DRAFT_140099</name>
</gene>
<protein>
    <submittedName>
        <fullName evidence="2">Uncharacterized protein</fullName>
    </submittedName>
</protein>
<dbReference type="Proteomes" id="UP000078512">
    <property type="component" value="Unassembled WGS sequence"/>
</dbReference>
<sequence length="54" mass="5800">MMVVGKRHIDHFAARLAIIAVGKMTGEAIIIIYLAVVLAWVLSGRHGAIRESGS</sequence>
<evidence type="ECO:0000313" key="3">
    <source>
        <dbReference type="Proteomes" id="UP000078512"/>
    </source>
</evidence>
<keyword evidence="1" id="KW-1133">Transmembrane helix</keyword>
<keyword evidence="1" id="KW-0812">Transmembrane</keyword>
<accession>A0A197JPA9</accession>
<feature type="transmembrane region" description="Helical" evidence="1">
    <location>
        <begin position="12"/>
        <end position="42"/>
    </location>
</feature>
<evidence type="ECO:0000256" key="1">
    <source>
        <dbReference type="SAM" id="Phobius"/>
    </source>
</evidence>
<evidence type="ECO:0000313" key="2">
    <source>
        <dbReference type="EMBL" id="OAQ26798.1"/>
    </source>
</evidence>
<dbReference type="EMBL" id="KV442063">
    <property type="protein sequence ID" value="OAQ26798.1"/>
    <property type="molecule type" value="Genomic_DNA"/>
</dbReference>
<keyword evidence="1" id="KW-0472">Membrane</keyword>
<organism evidence="2 3">
    <name type="scientific">Linnemannia elongata AG-77</name>
    <dbReference type="NCBI Taxonomy" id="1314771"/>
    <lineage>
        <taxon>Eukaryota</taxon>
        <taxon>Fungi</taxon>
        <taxon>Fungi incertae sedis</taxon>
        <taxon>Mucoromycota</taxon>
        <taxon>Mortierellomycotina</taxon>
        <taxon>Mortierellomycetes</taxon>
        <taxon>Mortierellales</taxon>
        <taxon>Mortierellaceae</taxon>
        <taxon>Linnemannia</taxon>
    </lineage>
</organism>
<reference evidence="2 3" key="1">
    <citation type="submission" date="2016-05" db="EMBL/GenBank/DDBJ databases">
        <title>Genome sequencing reveals origins of a unique bacterial endosymbiosis in the earliest lineages of terrestrial Fungi.</title>
        <authorList>
            <consortium name="DOE Joint Genome Institute"/>
            <person name="Uehling J."/>
            <person name="Gryganskyi A."/>
            <person name="Hameed K."/>
            <person name="Tschaplinski T."/>
            <person name="Misztal P."/>
            <person name="Wu S."/>
            <person name="Desiro A."/>
            <person name="Vande Pol N."/>
            <person name="Du Z.-Y."/>
            <person name="Zienkiewicz A."/>
            <person name="Zienkiewicz K."/>
            <person name="Morin E."/>
            <person name="Tisserant E."/>
            <person name="Splivallo R."/>
            <person name="Hainaut M."/>
            <person name="Henrissat B."/>
            <person name="Ohm R."/>
            <person name="Kuo A."/>
            <person name="Yan J."/>
            <person name="Lipzen A."/>
            <person name="Nolan M."/>
            <person name="Labutti K."/>
            <person name="Barry K."/>
            <person name="Goldstein A."/>
            <person name="Labbe J."/>
            <person name="Schadt C."/>
            <person name="Tuskan G."/>
            <person name="Grigoriev I."/>
            <person name="Martin F."/>
            <person name="Vilgalys R."/>
            <person name="Bonito G."/>
        </authorList>
    </citation>
    <scope>NUCLEOTIDE SEQUENCE [LARGE SCALE GENOMIC DNA]</scope>
    <source>
        <strain evidence="2 3">AG-77</strain>
    </source>
</reference>
<name>A0A197JPA9_9FUNG</name>
<dbReference type="AlphaFoldDB" id="A0A197JPA9"/>
<proteinExistence type="predicted"/>